<dbReference type="InterPro" id="IPR004485">
    <property type="entry name" value="Cobalamin_biosynth_CobD/CbiB"/>
</dbReference>
<evidence type="ECO:0000256" key="9">
    <source>
        <dbReference type="HAMAP-Rule" id="MF_00024"/>
    </source>
</evidence>
<evidence type="ECO:0000256" key="8">
    <source>
        <dbReference type="ARBA" id="ARBA00023136"/>
    </source>
</evidence>
<evidence type="ECO:0000313" key="10">
    <source>
        <dbReference type="EMBL" id="MDW2799044.1"/>
    </source>
</evidence>
<evidence type="ECO:0000256" key="2">
    <source>
        <dbReference type="ARBA" id="ARBA00004953"/>
    </source>
</evidence>
<dbReference type="Proteomes" id="UP001276854">
    <property type="component" value="Unassembled WGS sequence"/>
</dbReference>
<dbReference type="HAMAP" id="MF_00024">
    <property type="entry name" value="CobD_CbiB"/>
    <property type="match status" value="1"/>
</dbReference>
<evidence type="ECO:0000256" key="1">
    <source>
        <dbReference type="ARBA" id="ARBA00004651"/>
    </source>
</evidence>
<dbReference type="PANTHER" id="PTHR34308:SF1">
    <property type="entry name" value="COBALAMIN BIOSYNTHESIS PROTEIN CBIB"/>
    <property type="match status" value="1"/>
</dbReference>
<dbReference type="Pfam" id="PF03186">
    <property type="entry name" value="CobD_Cbib"/>
    <property type="match status" value="1"/>
</dbReference>
<keyword evidence="11" id="KW-1185">Reference proteome</keyword>
<comment type="subcellular location">
    <subcellularLocation>
        <location evidence="1 9">Cell membrane</location>
        <topology evidence="1 9">Multi-pass membrane protein</topology>
    </subcellularLocation>
</comment>
<dbReference type="NCBIfam" id="TIGR00380">
    <property type="entry name" value="cobal_cbiB"/>
    <property type="match status" value="1"/>
</dbReference>
<evidence type="ECO:0000256" key="7">
    <source>
        <dbReference type="ARBA" id="ARBA00022989"/>
    </source>
</evidence>
<comment type="caution">
    <text evidence="10">The sequence shown here is derived from an EMBL/GenBank/DDBJ whole genome shotgun (WGS) entry which is preliminary data.</text>
</comment>
<keyword evidence="8 9" id="KW-0472">Membrane</keyword>
<comment type="pathway">
    <text evidence="2 9">Cofactor biosynthesis; adenosylcobalamin biosynthesis.</text>
</comment>
<feature type="transmembrane region" description="Helical" evidence="9">
    <location>
        <begin position="57"/>
        <end position="79"/>
    </location>
</feature>
<evidence type="ECO:0000313" key="11">
    <source>
        <dbReference type="Proteomes" id="UP001276854"/>
    </source>
</evidence>
<evidence type="ECO:0000256" key="4">
    <source>
        <dbReference type="ARBA" id="ARBA00022475"/>
    </source>
</evidence>
<evidence type="ECO:0000256" key="5">
    <source>
        <dbReference type="ARBA" id="ARBA00022573"/>
    </source>
</evidence>
<accession>A0ABU4GN52</accession>
<keyword evidence="5 9" id="KW-0169">Cobalamin biosynthesis</keyword>
<comment type="caution">
    <text evidence="9">Lacks conserved residue(s) required for the propagation of feature annotation.</text>
</comment>
<feature type="transmembrane region" description="Helical" evidence="9">
    <location>
        <begin position="160"/>
        <end position="181"/>
    </location>
</feature>
<sequence length="327" mass="36312">MFKYHITAVLIGCFLDACFGDPLFLWHPVCAIGNLISWLDKKIRLRFPENETGERQAGVWLVVLVLLAAGGLSFGLLFVSYGISPITGLVVESIMCYQMMAWHSLRKESMKVYHAFLKKDIEQARQAVSMIVGRDTKSLSDIGITKAAVETVAENTSDGVIAPLIFMTLFGGTGVFLYKAVNTMDSMVGYKNDRYLWFGRCAARLDDVVNFIPARISALLMVAAGFLCQLLSRGSFYCGKNGFRIWKRDRFNHKSPNSAQTESACAGILKIELAGNAWYFGTLHEKPVIGDPLRAVEYEDITRVNVLMTATYILALIPVVILLVISL</sequence>
<feature type="transmembrane region" description="Helical" evidence="9">
    <location>
        <begin position="304"/>
        <end position="325"/>
    </location>
</feature>
<dbReference type="RefSeq" id="WP_318065233.1">
    <property type="nucleotide sequence ID" value="NZ_JAWONS010000240.1"/>
</dbReference>
<evidence type="ECO:0000256" key="6">
    <source>
        <dbReference type="ARBA" id="ARBA00022692"/>
    </source>
</evidence>
<protein>
    <recommendedName>
        <fullName evidence="9">Cobalamin biosynthesis protein CobD</fullName>
    </recommendedName>
</protein>
<comment type="function">
    <text evidence="9">Converts cobyric acid to cobinamide by the addition of aminopropanol on the F carboxylic group.</text>
</comment>
<evidence type="ECO:0000256" key="3">
    <source>
        <dbReference type="ARBA" id="ARBA00006263"/>
    </source>
</evidence>
<name>A0ABU4GN52_9CLOT</name>
<keyword evidence="7 9" id="KW-1133">Transmembrane helix</keyword>
<organism evidence="10 11">
    <name type="scientific">Clostridium boliviensis</name>
    <dbReference type="NCBI Taxonomy" id="318465"/>
    <lineage>
        <taxon>Bacteria</taxon>
        <taxon>Bacillati</taxon>
        <taxon>Bacillota</taxon>
        <taxon>Clostridia</taxon>
        <taxon>Eubacteriales</taxon>
        <taxon>Clostridiaceae</taxon>
        <taxon>Clostridium</taxon>
    </lineage>
</organism>
<proteinExistence type="inferred from homology"/>
<comment type="similarity">
    <text evidence="3 9">Belongs to the CobD/CbiB family.</text>
</comment>
<dbReference type="PANTHER" id="PTHR34308">
    <property type="entry name" value="COBALAMIN BIOSYNTHESIS PROTEIN CBIB"/>
    <property type="match status" value="1"/>
</dbReference>
<dbReference type="EMBL" id="JAWONS010000240">
    <property type="protein sequence ID" value="MDW2799044.1"/>
    <property type="molecule type" value="Genomic_DNA"/>
</dbReference>
<keyword evidence="4 9" id="KW-1003">Cell membrane</keyword>
<reference evidence="10 11" key="1">
    <citation type="submission" date="2023-10" db="EMBL/GenBank/DDBJ databases">
        <title>A novel Glycoside Hydrolase 43-Like Enzyme from Clostrdium boliviensis is an Endo-xylanase, and a Candidate for Xylooligosaccharides Production from Different Xylan Substrates.</title>
        <authorList>
            <person name="Alvarez M.T."/>
            <person name="Rocabado-Villegas L.R."/>
            <person name="Salas-Veizaga D.M."/>
            <person name="Linares-Pasten J.A."/>
            <person name="Gudmundsdottir E.E."/>
            <person name="Hreggvidsson G.O."/>
            <person name="Adlercreutz P."/>
            <person name="Nordberg Karlsson E."/>
        </authorList>
    </citation>
    <scope>NUCLEOTIDE SEQUENCE [LARGE SCALE GENOMIC DNA]</scope>
    <source>
        <strain evidence="10 11">E-1</strain>
    </source>
</reference>
<keyword evidence="6 9" id="KW-0812">Transmembrane</keyword>
<gene>
    <name evidence="10" type="primary">cbiB</name>
    <name evidence="9" type="synonym">cobD</name>
    <name evidence="10" type="ORF">RZO55_15845</name>
</gene>